<dbReference type="KEGG" id="sedi:EBB79_23505"/>
<proteinExistence type="predicted"/>
<dbReference type="PANTHER" id="PTHR38436:SF1">
    <property type="entry name" value="ESTER CYCLASE"/>
    <property type="match status" value="1"/>
</dbReference>
<dbReference type="Gene3D" id="3.10.450.50">
    <property type="match status" value="1"/>
</dbReference>
<gene>
    <name evidence="2" type="ORF">EBB79_23505</name>
</gene>
<organism evidence="2 3">
    <name type="scientific">Parasedimentitalea marina</name>
    <dbReference type="NCBI Taxonomy" id="2483033"/>
    <lineage>
        <taxon>Bacteria</taxon>
        <taxon>Pseudomonadati</taxon>
        <taxon>Pseudomonadota</taxon>
        <taxon>Alphaproteobacteria</taxon>
        <taxon>Rhodobacterales</taxon>
        <taxon>Paracoccaceae</taxon>
        <taxon>Parasedimentitalea</taxon>
    </lineage>
</organism>
<dbReference type="GO" id="GO:0030638">
    <property type="term" value="P:polyketide metabolic process"/>
    <property type="evidence" value="ECO:0007669"/>
    <property type="project" value="InterPro"/>
</dbReference>
<dbReference type="Pfam" id="PF07366">
    <property type="entry name" value="SnoaL"/>
    <property type="match status" value="1"/>
</dbReference>
<dbReference type="RefSeq" id="WP_127751395.1">
    <property type="nucleotide sequence ID" value="NZ_CP033221.1"/>
</dbReference>
<protein>
    <submittedName>
        <fullName evidence="2">Polyketide cyclase</fullName>
    </submittedName>
</protein>
<dbReference type="EMBL" id="CP033221">
    <property type="protein sequence ID" value="AZV80898.1"/>
    <property type="molecule type" value="Genomic_DNA"/>
</dbReference>
<evidence type="ECO:0000313" key="2">
    <source>
        <dbReference type="EMBL" id="AZV80898.1"/>
    </source>
</evidence>
<sequence>MKILKSLTLGLALLTMSQPALADDKSTVQAFYDFLSNPASEEHVTAFNAVVAEDWESIGDYSGHTKSRAELIGQIGGFGKLIPDLDWSVEEMLLGDGRVVVRGRATGTPVGPLFGVDGKGKQFEILSIDIHTVEDGKIIRTYHVEDWAGALRQLSAK</sequence>
<feature type="chain" id="PRO_5019178773" evidence="1">
    <location>
        <begin position="23"/>
        <end position="157"/>
    </location>
</feature>
<dbReference type="AlphaFoldDB" id="A0A3T0NA46"/>
<name>A0A3T0NA46_9RHOB</name>
<feature type="signal peptide" evidence="1">
    <location>
        <begin position="1"/>
        <end position="22"/>
    </location>
</feature>
<dbReference type="PANTHER" id="PTHR38436">
    <property type="entry name" value="POLYKETIDE CYCLASE SNOAL-LIKE DOMAIN"/>
    <property type="match status" value="1"/>
</dbReference>
<accession>A0A3T0NA46</accession>
<dbReference type="InterPro" id="IPR032710">
    <property type="entry name" value="NTF2-like_dom_sf"/>
</dbReference>
<evidence type="ECO:0000313" key="3">
    <source>
        <dbReference type="Proteomes" id="UP000283063"/>
    </source>
</evidence>
<keyword evidence="1" id="KW-0732">Signal</keyword>
<dbReference type="InterPro" id="IPR009959">
    <property type="entry name" value="Cyclase_SnoaL-like"/>
</dbReference>
<keyword evidence="3" id="KW-1185">Reference proteome</keyword>
<dbReference type="OrthoDB" id="9182871at2"/>
<keyword evidence="2" id="KW-0614">Plasmid</keyword>
<dbReference type="SUPFAM" id="SSF54427">
    <property type="entry name" value="NTF2-like"/>
    <property type="match status" value="1"/>
</dbReference>
<reference evidence="2 3" key="1">
    <citation type="submission" date="2018-10" db="EMBL/GenBank/DDBJ databases">
        <title>Parasedimentitalea marina sp. nov., a psychrophilic bacterium isolated from deep seawater of the New Britain Trench.</title>
        <authorList>
            <person name="Cao J."/>
        </authorList>
    </citation>
    <scope>NUCLEOTIDE SEQUENCE [LARGE SCALE GENOMIC DNA]</scope>
    <source>
        <strain evidence="2 3">W43</strain>
        <plasmid evidence="2 3">pW43B</plasmid>
    </source>
</reference>
<geneLocation type="plasmid" evidence="2 3">
    <name>pW43B</name>
</geneLocation>
<evidence type="ECO:0000256" key="1">
    <source>
        <dbReference type="SAM" id="SignalP"/>
    </source>
</evidence>
<dbReference type="Proteomes" id="UP000283063">
    <property type="component" value="Plasmid pW43B"/>
</dbReference>